<keyword evidence="2" id="KW-0732">Signal</keyword>
<gene>
    <name evidence="3" type="ORF">SAMN06296273_2730</name>
</gene>
<reference evidence="3 4" key="1">
    <citation type="submission" date="2017-08" db="EMBL/GenBank/DDBJ databases">
        <authorList>
            <person name="de Groot N.N."/>
        </authorList>
    </citation>
    <scope>NUCLEOTIDE SEQUENCE [LARGE SCALE GENOMIC DNA]</scope>
    <source>
        <strain evidence="3 4">Nm15</strain>
    </source>
</reference>
<sequence length="121" mass="13819">MKTFNLLLMITVGLIFSSPIMSAVEQDADFQPEKNREIGNVKERIQILEGRLNCMQKTNDFESLKTCNQAADQKLDALENKINAQERKMKQADNKTKQLDNKAPDNKQPNNKKPDTNNKPN</sequence>
<accession>A0A285C1T3</accession>
<dbReference type="EMBL" id="LT907782">
    <property type="protein sequence ID" value="SNX61275.1"/>
    <property type="molecule type" value="Genomic_DNA"/>
</dbReference>
<dbReference type="Proteomes" id="UP000242498">
    <property type="component" value="Chromosome I"/>
</dbReference>
<dbReference type="AlphaFoldDB" id="A0A285C1T3"/>
<evidence type="ECO:0000313" key="4">
    <source>
        <dbReference type="Proteomes" id="UP000242498"/>
    </source>
</evidence>
<name>A0A285C1T3_9PROT</name>
<organism evidence="3 4">
    <name type="scientific">Nitrosomonas ureae</name>
    <dbReference type="NCBI Taxonomy" id="44577"/>
    <lineage>
        <taxon>Bacteria</taxon>
        <taxon>Pseudomonadati</taxon>
        <taxon>Pseudomonadota</taxon>
        <taxon>Betaproteobacteria</taxon>
        <taxon>Nitrosomonadales</taxon>
        <taxon>Nitrosomonadaceae</taxon>
        <taxon>Nitrosomonas</taxon>
    </lineage>
</organism>
<evidence type="ECO:0000256" key="1">
    <source>
        <dbReference type="SAM" id="MobiDB-lite"/>
    </source>
</evidence>
<dbReference type="OrthoDB" id="8550102at2"/>
<feature type="region of interest" description="Disordered" evidence="1">
    <location>
        <begin position="85"/>
        <end position="121"/>
    </location>
</feature>
<feature type="signal peptide" evidence="2">
    <location>
        <begin position="1"/>
        <end position="23"/>
    </location>
</feature>
<evidence type="ECO:0000313" key="3">
    <source>
        <dbReference type="EMBL" id="SNX61275.1"/>
    </source>
</evidence>
<evidence type="ECO:0000256" key="2">
    <source>
        <dbReference type="SAM" id="SignalP"/>
    </source>
</evidence>
<feature type="compositionally biased region" description="Basic and acidic residues" evidence="1">
    <location>
        <begin position="85"/>
        <end position="105"/>
    </location>
</feature>
<protein>
    <submittedName>
        <fullName evidence="3">Uncharacterized protein</fullName>
    </submittedName>
</protein>
<feature type="compositionally biased region" description="Basic and acidic residues" evidence="1">
    <location>
        <begin position="112"/>
        <end position="121"/>
    </location>
</feature>
<feature type="chain" id="PRO_5013080494" evidence="2">
    <location>
        <begin position="24"/>
        <end position="121"/>
    </location>
</feature>
<dbReference type="RefSeq" id="WP_096294034.1">
    <property type="nucleotide sequence ID" value="NZ_LT907782.1"/>
</dbReference>
<proteinExistence type="predicted"/>
<dbReference type="Gene3D" id="1.20.5.340">
    <property type="match status" value="1"/>
</dbReference>